<evidence type="ECO:0000256" key="3">
    <source>
        <dbReference type="ARBA" id="ARBA00022475"/>
    </source>
</evidence>
<dbReference type="AlphaFoldDB" id="A0A075AFI6"/>
<accession>A0A075AFI6</accession>
<dbReference type="PROSITE" id="PS51013">
    <property type="entry name" value="PANNEXIN"/>
    <property type="match status" value="1"/>
</dbReference>
<evidence type="ECO:0000256" key="2">
    <source>
        <dbReference type="ARBA" id="ARBA00022448"/>
    </source>
</evidence>
<dbReference type="GeneID" id="20319396"/>
<feature type="transmembrane region" description="Helical" evidence="9">
    <location>
        <begin position="99"/>
        <end position="120"/>
    </location>
</feature>
<evidence type="ECO:0000256" key="4">
    <source>
        <dbReference type="ARBA" id="ARBA00022692"/>
    </source>
</evidence>
<dbReference type="Pfam" id="PF00876">
    <property type="entry name" value="Innexin"/>
    <property type="match status" value="2"/>
</dbReference>
<keyword evidence="5 9" id="KW-1133">Transmembrane helix</keyword>
<reference evidence="11 12" key="1">
    <citation type="submission" date="2013-11" db="EMBL/GenBank/DDBJ databases">
        <title>Opisthorchis viverrini - life in the bile duct.</title>
        <authorList>
            <person name="Young N.D."/>
            <person name="Nagarajan N."/>
            <person name="Lin S.J."/>
            <person name="Korhonen P.K."/>
            <person name="Jex A.R."/>
            <person name="Hall R.S."/>
            <person name="Safavi-Hemami H."/>
            <person name="Kaewkong W."/>
            <person name="Bertrand D."/>
            <person name="Gao S."/>
            <person name="Seet Q."/>
            <person name="Wongkham S."/>
            <person name="Teh B.T."/>
            <person name="Wongkham C."/>
            <person name="Intapan P.M."/>
            <person name="Maleewong W."/>
            <person name="Yang X."/>
            <person name="Hu M."/>
            <person name="Wang Z."/>
            <person name="Hofmann A."/>
            <person name="Sternberg P.W."/>
            <person name="Tan P."/>
            <person name="Wang J."/>
            <person name="Gasser R.B."/>
        </authorList>
    </citation>
    <scope>NUCLEOTIDE SEQUENCE [LARGE SCALE GENOMIC DNA]</scope>
</reference>
<dbReference type="Proteomes" id="UP000054324">
    <property type="component" value="Unassembled WGS sequence"/>
</dbReference>
<dbReference type="GO" id="GO:0005921">
    <property type="term" value="C:gap junction"/>
    <property type="evidence" value="ECO:0007669"/>
    <property type="project" value="UniProtKB-UniRule"/>
</dbReference>
<dbReference type="KEGG" id="ovi:T265_05214"/>
<evidence type="ECO:0000256" key="7">
    <source>
        <dbReference type="ARBA" id="ARBA00023136"/>
    </source>
</evidence>
<evidence type="ECO:0000256" key="1">
    <source>
        <dbReference type="ARBA" id="ARBA00004651"/>
    </source>
</evidence>
<organism evidence="11 12">
    <name type="scientific">Opisthorchis viverrini</name>
    <name type="common">Southeast Asian liver fluke</name>
    <dbReference type="NCBI Taxonomy" id="6198"/>
    <lineage>
        <taxon>Eukaryota</taxon>
        <taxon>Metazoa</taxon>
        <taxon>Spiralia</taxon>
        <taxon>Lophotrochozoa</taxon>
        <taxon>Platyhelminthes</taxon>
        <taxon>Trematoda</taxon>
        <taxon>Digenea</taxon>
        <taxon>Opisthorchiida</taxon>
        <taxon>Opisthorchiata</taxon>
        <taxon>Opisthorchiidae</taxon>
        <taxon>Opisthorchis</taxon>
    </lineage>
</organism>
<keyword evidence="8 9" id="KW-0407">Ion channel</keyword>
<evidence type="ECO:0000256" key="9">
    <source>
        <dbReference type="RuleBase" id="RU010713"/>
    </source>
</evidence>
<proteinExistence type="inferred from homology"/>
<dbReference type="GO" id="GO:0034220">
    <property type="term" value="P:monoatomic ion transmembrane transport"/>
    <property type="evidence" value="ECO:0007669"/>
    <property type="project" value="UniProtKB-KW"/>
</dbReference>
<feature type="transmembrane region" description="Helical" evidence="9">
    <location>
        <begin position="368"/>
        <end position="390"/>
    </location>
</feature>
<dbReference type="RefSeq" id="XP_009168433.1">
    <property type="nucleotide sequence ID" value="XM_009170169.1"/>
</dbReference>
<dbReference type="CTD" id="20319396"/>
<dbReference type="PANTHER" id="PTHR11893:SF36">
    <property type="entry name" value="INNEXIN-5"/>
    <property type="match status" value="1"/>
</dbReference>
<keyword evidence="2 9" id="KW-0813">Transport</keyword>
<comment type="function">
    <text evidence="9">Structural component of the gap junctions.</text>
</comment>
<feature type="region of interest" description="Disordered" evidence="10">
    <location>
        <begin position="229"/>
        <end position="290"/>
    </location>
</feature>
<name>A0A075AFI6_OPIVI</name>
<comment type="caution">
    <text evidence="9">Lacks conserved residue(s) required for the propagation of feature annotation.</text>
</comment>
<keyword evidence="4 9" id="KW-0812">Transmembrane</keyword>
<evidence type="ECO:0000256" key="6">
    <source>
        <dbReference type="ARBA" id="ARBA00023065"/>
    </source>
</evidence>
<sequence length="780" mass="88125">MDAAFIWNLSKLGRIGSRRLQFDDDFADRLNYQYTGVLLFLFIGLIGVRQYVGKPIQCWIPQEFTRGWEEYAENYCWVANTYFAPVQDRLPPVPDRRELLLVYYQWAPIVMAAQALLFYLPCLTWRLSMAHSGFNLHRILSMAADANEMVPETANKTVCVLAHYIRNCIQRHRVDEFPRLGTYSRLANDKTNNVFTDTVLPNVQIANEHGVEMNQNGQTESEKMFHEADGNANKNDNVDGKSEHLSAKSGPRHSLITEANQHGRTRKPAPPPPSQPSTTKSVLPYSSPDYTCPPVRSVAKMTDLSARNNDSKGQKTLRVDKTAGSGSRECPIPKSPLFSSSTCQLESNGMMVMFLYDQVRQNVAQKNFSSFLVILLALFIQLLALLLAVVPRQRESALIKVRQRPRNMQRIAASYQRQTACVSTGPNASAGANKSNSSGKMRLPNSIFPRCGRKHGNFLISLYIAVKFCYLFNVIGQIYLMQSFIGTKYTSYGARVLIDLIQGREWHHSGHFPRVTFCDLEAKKLGKNHVYTLQCVLPLNMFLEKIYIFLWFWHVAIAMITLLSLLVWLYRMFASHSRVHFVHSYLKPENTVPLHSALLEEFVDCYLGHDGMFIIRLISTNCGGILACDLVNELWSGYTDPKREALGKQMPEDKRMWCCGPVEGGGVHDCKMLHTVIIPENYHHTWLPLKGPPLGSDSVGNLQAGPLDNGCHICQMLHQDVVRQTGESSWNLMQRNLTLPDLHNGSEKAQTVAHRQPSPNAVSTYVHPPPLRNSNGDDIV</sequence>
<evidence type="ECO:0000313" key="12">
    <source>
        <dbReference type="Proteomes" id="UP000054324"/>
    </source>
</evidence>
<dbReference type="GO" id="GO:0005886">
    <property type="term" value="C:plasma membrane"/>
    <property type="evidence" value="ECO:0007669"/>
    <property type="project" value="UniProtKB-SubCell"/>
</dbReference>
<feature type="transmembrane region" description="Helical" evidence="9">
    <location>
        <begin position="32"/>
        <end position="52"/>
    </location>
</feature>
<dbReference type="PRINTS" id="PR01262">
    <property type="entry name" value="INNEXIN"/>
</dbReference>
<feature type="region of interest" description="Disordered" evidence="10">
    <location>
        <begin position="746"/>
        <end position="780"/>
    </location>
</feature>
<feature type="compositionally biased region" description="Basic and acidic residues" evidence="10">
    <location>
        <begin position="236"/>
        <end position="246"/>
    </location>
</feature>
<keyword evidence="12" id="KW-1185">Reference proteome</keyword>
<dbReference type="EMBL" id="KL596714">
    <property type="protein sequence ID" value="KER27784.1"/>
    <property type="molecule type" value="Genomic_DNA"/>
</dbReference>
<feature type="region of interest" description="Disordered" evidence="10">
    <location>
        <begin position="307"/>
        <end position="331"/>
    </location>
</feature>
<evidence type="ECO:0000256" key="5">
    <source>
        <dbReference type="ARBA" id="ARBA00022989"/>
    </source>
</evidence>
<feature type="transmembrane region" description="Helical" evidence="9">
    <location>
        <begin position="458"/>
        <end position="480"/>
    </location>
</feature>
<evidence type="ECO:0000313" key="11">
    <source>
        <dbReference type="EMBL" id="KER27784.1"/>
    </source>
</evidence>
<gene>
    <name evidence="9" type="primary">inx</name>
    <name evidence="11" type="ORF">T265_05214</name>
</gene>
<comment type="subcellular location">
    <subcellularLocation>
        <location evidence="1 9">Cell membrane</location>
        <topology evidence="1 9">Multi-pass membrane protein</topology>
    </subcellularLocation>
</comment>
<evidence type="ECO:0000256" key="8">
    <source>
        <dbReference type="ARBA" id="ARBA00023303"/>
    </source>
</evidence>
<comment type="similarity">
    <text evidence="9">Belongs to the pannexin family.</text>
</comment>
<keyword evidence="3" id="KW-1003">Cell membrane</keyword>
<protein>
    <recommendedName>
        <fullName evidence="9">Innexin</fullName>
    </recommendedName>
</protein>
<dbReference type="OrthoDB" id="5867527at2759"/>
<keyword evidence="6 9" id="KW-0406">Ion transport</keyword>
<feature type="transmembrane region" description="Helical" evidence="9">
    <location>
        <begin position="546"/>
        <end position="570"/>
    </location>
</feature>
<dbReference type="PANTHER" id="PTHR11893">
    <property type="entry name" value="INNEXIN"/>
    <property type="match status" value="1"/>
</dbReference>
<keyword evidence="7 9" id="KW-0472">Membrane</keyword>
<feature type="compositionally biased region" description="Basic and acidic residues" evidence="10">
    <location>
        <begin position="309"/>
        <end position="321"/>
    </location>
</feature>
<evidence type="ECO:0000256" key="10">
    <source>
        <dbReference type="SAM" id="MobiDB-lite"/>
    </source>
</evidence>
<dbReference type="InterPro" id="IPR000990">
    <property type="entry name" value="Innexin"/>
</dbReference>